<evidence type="ECO:0000256" key="4">
    <source>
        <dbReference type="ARBA" id="ARBA00035494"/>
    </source>
</evidence>
<dbReference type="NCBIfam" id="TIGR00059">
    <property type="entry name" value="L17"/>
    <property type="match status" value="1"/>
</dbReference>
<dbReference type="AlphaFoldDB" id="A0A2H0UN15"/>
<dbReference type="EMBL" id="PFBC01000044">
    <property type="protein sequence ID" value="PIR87781.1"/>
    <property type="molecule type" value="Genomic_DNA"/>
</dbReference>
<dbReference type="SUPFAM" id="SSF64263">
    <property type="entry name" value="Prokaryotic ribosomal protein L17"/>
    <property type="match status" value="1"/>
</dbReference>
<gene>
    <name evidence="7" type="ORF">COU10_02825</name>
</gene>
<dbReference type="GO" id="GO:0022625">
    <property type="term" value="C:cytosolic large ribosomal subunit"/>
    <property type="evidence" value="ECO:0007669"/>
    <property type="project" value="TreeGrafter"/>
</dbReference>
<organism evidence="7 8">
    <name type="scientific">Candidatus Harrisonbacteria bacterium CG10_big_fil_rev_8_21_14_0_10_45_28</name>
    <dbReference type="NCBI Taxonomy" id="1974586"/>
    <lineage>
        <taxon>Bacteria</taxon>
        <taxon>Candidatus Harrisoniibacteriota</taxon>
    </lineage>
</organism>
<dbReference type="GO" id="GO:0006412">
    <property type="term" value="P:translation"/>
    <property type="evidence" value="ECO:0007669"/>
    <property type="project" value="InterPro"/>
</dbReference>
<keyword evidence="2 5" id="KW-0689">Ribosomal protein</keyword>
<evidence type="ECO:0000313" key="7">
    <source>
        <dbReference type="EMBL" id="PIR87781.1"/>
    </source>
</evidence>
<dbReference type="PANTHER" id="PTHR14413">
    <property type="entry name" value="RIBOSOMAL PROTEIN L17"/>
    <property type="match status" value="1"/>
</dbReference>
<sequence length="113" mass="13004">MPATRKFGRKKGPRVIFRRSLAANLIEKGKMTTTLARAKEIRPVVEKYITLAKKEEISKLRLLMAKLPKKAAYKVYHELAPKYKDRKGGYLRIIKTAKTRKRDGTAMAIIEFV</sequence>
<proteinExistence type="inferred from homology"/>
<evidence type="ECO:0000313" key="8">
    <source>
        <dbReference type="Proteomes" id="UP000230903"/>
    </source>
</evidence>
<evidence type="ECO:0000256" key="3">
    <source>
        <dbReference type="ARBA" id="ARBA00023274"/>
    </source>
</evidence>
<dbReference type="PANTHER" id="PTHR14413:SF16">
    <property type="entry name" value="LARGE RIBOSOMAL SUBUNIT PROTEIN BL17M"/>
    <property type="match status" value="1"/>
</dbReference>
<accession>A0A2H0UN15</accession>
<dbReference type="InterPro" id="IPR000456">
    <property type="entry name" value="Ribosomal_bL17"/>
</dbReference>
<dbReference type="Proteomes" id="UP000230903">
    <property type="component" value="Unassembled WGS sequence"/>
</dbReference>
<reference evidence="8" key="1">
    <citation type="submission" date="2017-09" db="EMBL/GenBank/DDBJ databases">
        <title>Depth-based differentiation of microbial function through sediment-hosted aquifers and enrichment of novel symbionts in the deep terrestrial subsurface.</title>
        <authorList>
            <person name="Probst A.J."/>
            <person name="Ladd B."/>
            <person name="Jarett J.K."/>
            <person name="Geller-Mcgrath D.E."/>
            <person name="Sieber C.M.K."/>
            <person name="Emerson J.B."/>
            <person name="Anantharaman K."/>
            <person name="Thomas B.C."/>
            <person name="Malmstrom R."/>
            <person name="Stieglmeier M."/>
            <person name="Klingl A."/>
            <person name="Woyke T."/>
            <person name="Ryan C.M."/>
            <person name="Banfield J.F."/>
        </authorList>
    </citation>
    <scope>NUCLEOTIDE SEQUENCE [LARGE SCALE GENOMIC DNA]</scope>
</reference>
<keyword evidence="3 5" id="KW-0687">Ribonucleoprotein</keyword>
<name>A0A2H0UN15_9BACT</name>
<evidence type="ECO:0000256" key="6">
    <source>
        <dbReference type="RuleBase" id="RU000661"/>
    </source>
</evidence>
<dbReference type="Pfam" id="PF01196">
    <property type="entry name" value="Ribosomal_L17"/>
    <property type="match status" value="1"/>
</dbReference>
<comment type="similarity">
    <text evidence="1 5">Belongs to the bacterial ribosomal protein bL17 family.</text>
</comment>
<evidence type="ECO:0000256" key="5">
    <source>
        <dbReference type="RuleBase" id="RU000660"/>
    </source>
</evidence>
<dbReference type="Gene3D" id="3.90.1030.10">
    <property type="entry name" value="Ribosomal protein L17"/>
    <property type="match status" value="1"/>
</dbReference>
<comment type="caution">
    <text evidence="7">The sequence shown here is derived from an EMBL/GenBank/DDBJ whole genome shotgun (WGS) entry which is preliminary data.</text>
</comment>
<dbReference type="InterPro" id="IPR036373">
    <property type="entry name" value="Ribosomal_bL17_sf"/>
</dbReference>
<protein>
    <recommendedName>
        <fullName evidence="4 6">50S ribosomal protein L17</fullName>
    </recommendedName>
</protein>
<dbReference type="GO" id="GO:0003735">
    <property type="term" value="F:structural constituent of ribosome"/>
    <property type="evidence" value="ECO:0007669"/>
    <property type="project" value="InterPro"/>
</dbReference>
<evidence type="ECO:0000256" key="2">
    <source>
        <dbReference type="ARBA" id="ARBA00022980"/>
    </source>
</evidence>
<evidence type="ECO:0000256" key="1">
    <source>
        <dbReference type="ARBA" id="ARBA00008777"/>
    </source>
</evidence>